<evidence type="ECO:0000313" key="2">
    <source>
        <dbReference type="EMBL" id="CAH1445943.1"/>
    </source>
</evidence>
<dbReference type="EMBL" id="CAKMRJ010005523">
    <property type="protein sequence ID" value="CAH1445943.1"/>
    <property type="molecule type" value="Genomic_DNA"/>
</dbReference>
<proteinExistence type="predicted"/>
<protein>
    <submittedName>
        <fullName evidence="2">Uncharacterized protein</fullName>
    </submittedName>
</protein>
<accession>A0AAU9P6T1</accession>
<name>A0AAU9P6T1_9ASTR</name>
<evidence type="ECO:0000313" key="3">
    <source>
        <dbReference type="Proteomes" id="UP001157418"/>
    </source>
</evidence>
<reference evidence="2 3" key="1">
    <citation type="submission" date="2022-01" db="EMBL/GenBank/DDBJ databases">
        <authorList>
            <person name="Xiong W."/>
            <person name="Schranz E."/>
        </authorList>
    </citation>
    <scope>NUCLEOTIDE SEQUENCE [LARGE SCALE GENOMIC DNA]</scope>
</reference>
<sequence length="124" mass="13419">MIKMQSKLTVAASTLKDDVNHGSTTGGRNKIPQKSLALGGFVGKVNDIASNSDTPLHSYSGSRVQIPYPEGVGATPSSAGTPRRMFKWLFPPPSPEKSIMSAIQKRRETKKEKPPAIQEDDRKG</sequence>
<dbReference type="AlphaFoldDB" id="A0AAU9P6T1"/>
<feature type="region of interest" description="Disordered" evidence="1">
    <location>
        <begin position="104"/>
        <end position="124"/>
    </location>
</feature>
<comment type="caution">
    <text evidence="2">The sequence shown here is derived from an EMBL/GenBank/DDBJ whole genome shotgun (WGS) entry which is preliminary data.</text>
</comment>
<gene>
    <name evidence="2" type="ORF">LVIROSA_LOCUS31675</name>
</gene>
<organism evidence="2 3">
    <name type="scientific">Lactuca virosa</name>
    <dbReference type="NCBI Taxonomy" id="75947"/>
    <lineage>
        <taxon>Eukaryota</taxon>
        <taxon>Viridiplantae</taxon>
        <taxon>Streptophyta</taxon>
        <taxon>Embryophyta</taxon>
        <taxon>Tracheophyta</taxon>
        <taxon>Spermatophyta</taxon>
        <taxon>Magnoliopsida</taxon>
        <taxon>eudicotyledons</taxon>
        <taxon>Gunneridae</taxon>
        <taxon>Pentapetalae</taxon>
        <taxon>asterids</taxon>
        <taxon>campanulids</taxon>
        <taxon>Asterales</taxon>
        <taxon>Asteraceae</taxon>
        <taxon>Cichorioideae</taxon>
        <taxon>Cichorieae</taxon>
        <taxon>Lactucinae</taxon>
        <taxon>Lactuca</taxon>
    </lineage>
</organism>
<dbReference type="Proteomes" id="UP001157418">
    <property type="component" value="Unassembled WGS sequence"/>
</dbReference>
<feature type="compositionally biased region" description="Basic and acidic residues" evidence="1">
    <location>
        <begin position="105"/>
        <end position="124"/>
    </location>
</feature>
<evidence type="ECO:0000256" key="1">
    <source>
        <dbReference type="SAM" id="MobiDB-lite"/>
    </source>
</evidence>
<keyword evidence="3" id="KW-1185">Reference proteome</keyword>